<dbReference type="KEGG" id="bman:114243790"/>
<evidence type="ECO:0000256" key="1">
    <source>
        <dbReference type="SAM" id="SignalP"/>
    </source>
</evidence>
<keyword evidence="2" id="KW-1185">Reference proteome</keyword>
<gene>
    <name evidence="3" type="primary">LOC114243790</name>
</gene>
<organism evidence="2 3">
    <name type="scientific">Bombyx mandarina</name>
    <name type="common">Wild silk moth</name>
    <name type="synonym">Wild silkworm</name>
    <dbReference type="NCBI Taxonomy" id="7092"/>
    <lineage>
        <taxon>Eukaryota</taxon>
        <taxon>Metazoa</taxon>
        <taxon>Ecdysozoa</taxon>
        <taxon>Arthropoda</taxon>
        <taxon>Hexapoda</taxon>
        <taxon>Insecta</taxon>
        <taxon>Pterygota</taxon>
        <taxon>Neoptera</taxon>
        <taxon>Endopterygota</taxon>
        <taxon>Lepidoptera</taxon>
        <taxon>Glossata</taxon>
        <taxon>Ditrysia</taxon>
        <taxon>Bombycoidea</taxon>
        <taxon>Bombycidae</taxon>
        <taxon>Bombycinae</taxon>
        <taxon>Bombyx</taxon>
    </lineage>
</organism>
<reference evidence="3" key="1">
    <citation type="submission" date="2025-08" db="UniProtKB">
        <authorList>
            <consortium name="RefSeq"/>
        </authorList>
    </citation>
    <scope>IDENTIFICATION</scope>
    <source>
        <tissue evidence="3">Silk gland</tissue>
    </source>
</reference>
<dbReference type="AlphaFoldDB" id="A0A6J2JPK5"/>
<accession>A0A6J2JPK5</accession>
<feature type="chain" id="PRO_5026679737" evidence="1">
    <location>
        <begin position="20"/>
        <end position="173"/>
    </location>
</feature>
<proteinExistence type="predicted"/>
<evidence type="ECO:0000313" key="3">
    <source>
        <dbReference type="RefSeq" id="XP_028031203.1"/>
    </source>
</evidence>
<sequence length="173" mass="20000">MYIMRCLIIFALFNVNCLCGEDFLTPVVEDAESDENFYHDNRVYSVIYKSVNKYYCSIGVDDEYLLIYGTKKWTFPAQDVNLTLSYPTETTRASPDHYEDYIITGFRVNLFIDSVESRGYISSGGLLEESISLSFVSSNISAMGYQFWLYGIPKSVRQYQNLQTNFIRMCVSQ</sequence>
<feature type="signal peptide" evidence="1">
    <location>
        <begin position="1"/>
        <end position="19"/>
    </location>
</feature>
<protein>
    <submittedName>
        <fullName evidence="3">Uncharacterized protein LOC114243790</fullName>
    </submittedName>
</protein>
<dbReference type="Proteomes" id="UP000504629">
    <property type="component" value="Unplaced"/>
</dbReference>
<dbReference type="OrthoDB" id="7324790at2759"/>
<name>A0A6J2JPK5_BOMMA</name>
<evidence type="ECO:0000313" key="2">
    <source>
        <dbReference type="Proteomes" id="UP000504629"/>
    </source>
</evidence>
<dbReference type="GeneID" id="114243790"/>
<keyword evidence="1" id="KW-0732">Signal</keyword>
<dbReference type="RefSeq" id="XP_028031203.1">
    <property type="nucleotide sequence ID" value="XM_028175402.1"/>
</dbReference>